<accession>A0A0B2WUJ3</accession>
<comment type="caution">
    <text evidence="2">The sequence shown here is derived from an EMBL/GenBank/DDBJ whole genome shotgun (WGS) entry which is preliminary data.</text>
</comment>
<name>A0A0B2WUJ3_METAS</name>
<dbReference type="RefSeq" id="XP_040678325.1">
    <property type="nucleotide sequence ID" value="XM_040823654.1"/>
</dbReference>
<reference evidence="2 3" key="1">
    <citation type="journal article" date="2014" name="Proc. Natl. Acad. Sci. U.S.A.">
        <title>Trajectory and genomic determinants of fungal-pathogen speciation and host adaptation.</title>
        <authorList>
            <person name="Hu X."/>
            <person name="Xiao G."/>
            <person name="Zheng P."/>
            <person name="Shang Y."/>
            <person name="Su Y."/>
            <person name="Zhang X."/>
            <person name="Liu X."/>
            <person name="Zhan S."/>
            <person name="St Leger R.J."/>
            <person name="Wang C."/>
        </authorList>
    </citation>
    <scope>NUCLEOTIDE SEQUENCE [LARGE SCALE GENOMIC DNA]</scope>
    <source>
        <strain evidence="2 3">ARSEF 1941</strain>
    </source>
</reference>
<evidence type="ECO:0008006" key="4">
    <source>
        <dbReference type="Google" id="ProtNLM"/>
    </source>
</evidence>
<organism evidence="2 3">
    <name type="scientific">Metarhizium album (strain ARSEF 1941)</name>
    <dbReference type="NCBI Taxonomy" id="1081103"/>
    <lineage>
        <taxon>Eukaryota</taxon>
        <taxon>Fungi</taxon>
        <taxon>Dikarya</taxon>
        <taxon>Ascomycota</taxon>
        <taxon>Pezizomycotina</taxon>
        <taxon>Sordariomycetes</taxon>
        <taxon>Hypocreomycetidae</taxon>
        <taxon>Hypocreales</taxon>
        <taxon>Clavicipitaceae</taxon>
        <taxon>Metarhizium</taxon>
    </lineage>
</organism>
<keyword evidence="3" id="KW-1185">Reference proteome</keyword>
<evidence type="ECO:0000256" key="1">
    <source>
        <dbReference type="SAM" id="MobiDB-lite"/>
    </source>
</evidence>
<sequence>MERGLQTSVWAPVSPAPRTHDADRHDARARSLPPPAASGFAASSTTSLSSSAAARAGSLSRLAAFHRFQQACRRVRWKSIDLGNAYRRAMDPEGYDFTFADAVANFKVDFCEFYAWVEKALVFALLVFGVSVDKARPGRAGARSAGTEPAHAYHYWVLKALEEEDTPLRGIFGGGDVCEALWKAKKLRNTWKVASEGKETPSSGAIPLDWIVSQMLEGLERAYAVAKEEVDGDLERAGDVGMAVDDEWAWMVVDSMDWERC</sequence>
<dbReference type="OrthoDB" id="3858188at2759"/>
<feature type="region of interest" description="Disordered" evidence="1">
    <location>
        <begin position="1"/>
        <end position="38"/>
    </location>
</feature>
<dbReference type="EMBL" id="AZHE01000011">
    <property type="protein sequence ID" value="KHN97259.1"/>
    <property type="molecule type" value="Genomic_DNA"/>
</dbReference>
<evidence type="ECO:0000313" key="2">
    <source>
        <dbReference type="EMBL" id="KHN97259.1"/>
    </source>
</evidence>
<dbReference type="Proteomes" id="UP000030816">
    <property type="component" value="Unassembled WGS sequence"/>
</dbReference>
<evidence type="ECO:0000313" key="3">
    <source>
        <dbReference type="Proteomes" id="UP000030816"/>
    </source>
</evidence>
<proteinExistence type="predicted"/>
<dbReference type="STRING" id="1081103.A0A0B2WUJ3"/>
<gene>
    <name evidence="2" type="ORF">MAM_04856</name>
</gene>
<feature type="compositionally biased region" description="Basic and acidic residues" evidence="1">
    <location>
        <begin position="18"/>
        <end position="29"/>
    </location>
</feature>
<dbReference type="GeneID" id="63739311"/>
<dbReference type="AlphaFoldDB" id="A0A0B2WUJ3"/>
<dbReference type="HOGENOM" id="CLU_055334_2_0_1"/>
<protein>
    <recommendedName>
        <fullName evidence="4">Fungal specific transcription factor</fullName>
    </recommendedName>
</protein>